<proteinExistence type="inferred from homology"/>
<dbReference type="InterPro" id="IPR006969">
    <property type="entry name" value="Stig-like"/>
</dbReference>
<evidence type="ECO:0000256" key="4">
    <source>
        <dbReference type="SAM" id="SignalP"/>
    </source>
</evidence>
<keyword evidence="6" id="KW-1185">Reference proteome</keyword>
<gene>
    <name evidence="5" type="ORF">QN277_018519</name>
</gene>
<dbReference type="Pfam" id="PF04885">
    <property type="entry name" value="Stig1"/>
    <property type="match status" value="1"/>
</dbReference>
<comment type="caution">
    <text evidence="5">The sequence shown here is derived from an EMBL/GenBank/DDBJ whole genome shotgun (WGS) entry which is preliminary data.</text>
</comment>
<evidence type="ECO:0000256" key="2">
    <source>
        <dbReference type="ARBA" id="ARBA00022729"/>
    </source>
</evidence>
<evidence type="ECO:0000256" key="3">
    <source>
        <dbReference type="SAM" id="MobiDB-lite"/>
    </source>
</evidence>
<feature type="signal peptide" evidence="4">
    <location>
        <begin position="1"/>
        <end position="21"/>
    </location>
</feature>
<evidence type="ECO:0008006" key="7">
    <source>
        <dbReference type="Google" id="ProtNLM"/>
    </source>
</evidence>
<dbReference type="PANTHER" id="PTHR33227:SF48">
    <property type="entry name" value="STIGMA-SPECIFIC STIG1-LIKE PROTEIN 4"/>
    <property type="match status" value="1"/>
</dbReference>
<dbReference type="PANTHER" id="PTHR33227">
    <property type="entry name" value="STIGMA-SPECIFIC STIG1-LIKE PROTEIN 3"/>
    <property type="match status" value="1"/>
</dbReference>
<name>A0AAE1JRR9_9FABA</name>
<keyword evidence="2 4" id="KW-0732">Signal</keyword>
<evidence type="ECO:0000256" key="1">
    <source>
        <dbReference type="ARBA" id="ARBA00006010"/>
    </source>
</evidence>
<sequence>MALQGSKLLILFLLLSIKTDTTYENAKSTVSSSSPWLKKVENRRPRPGGCWNRPWMCSRGEFPPRNLCCWNRCVDVTSDRNNCGFCGVRCLFNMQCCARLCTNTNFDPFNCGSCGHVCSFPNLCVFGLCGYAQFPQSPPPSPSCPPMSKQQQPPPHLLHQPPYQGHGPHEL</sequence>
<feature type="compositionally biased region" description="Low complexity" evidence="3">
    <location>
        <begin position="146"/>
        <end position="164"/>
    </location>
</feature>
<dbReference type="AlphaFoldDB" id="A0AAE1JRR9"/>
<accession>A0AAE1JRR9</accession>
<evidence type="ECO:0000313" key="6">
    <source>
        <dbReference type="Proteomes" id="UP001293593"/>
    </source>
</evidence>
<reference evidence="5" key="1">
    <citation type="submission" date="2023-10" db="EMBL/GenBank/DDBJ databases">
        <title>Chromosome-level genome of the transformable northern wattle, Acacia crassicarpa.</title>
        <authorList>
            <person name="Massaro I."/>
            <person name="Sinha N.R."/>
            <person name="Poethig S."/>
            <person name="Leichty A.R."/>
        </authorList>
    </citation>
    <scope>NUCLEOTIDE SEQUENCE</scope>
    <source>
        <strain evidence="5">Acra3RX</strain>
        <tissue evidence="5">Leaf</tissue>
    </source>
</reference>
<comment type="similarity">
    <text evidence="1">Belongs to the STIG1 family.</text>
</comment>
<dbReference type="EMBL" id="JAWXYG010000004">
    <property type="protein sequence ID" value="KAK4275436.1"/>
    <property type="molecule type" value="Genomic_DNA"/>
</dbReference>
<evidence type="ECO:0000313" key="5">
    <source>
        <dbReference type="EMBL" id="KAK4275436.1"/>
    </source>
</evidence>
<feature type="chain" id="PRO_5042188422" description="Stigma-specific Stig1 family protein" evidence="4">
    <location>
        <begin position="22"/>
        <end position="171"/>
    </location>
</feature>
<dbReference type="Proteomes" id="UP001293593">
    <property type="component" value="Unassembled WGS sequence"/>
</dbReference>
<protein>
    <recommendedName>
        <fullName evidence="7">Stigma-specific Stig1 family protein</fullName>
    </recommendedName>
</protein>
<feature type="region of interest" description="Disordered" evidence="3">
    <location>
        <begin position="137"/>
        <end position="171"/>
    </location>
</feature>
<organism evidence="5 6">
    <name type="scientific">Acacia crassicarpa</name>
    <name type="common">northern wattle</name>
    <dbReference type="NCBI Taxonomy" id="499986"/>
    <lineage>
        <taxon>Eukaryota</taxon>
        <taxon>Viridiplantae</taxon>
        <taxon>Streptophyta</taxon>
        <taxon>Embryophyta</taxon>
        <taxon>Tracheophyta</taxon>
        <taxon>Spermatophyta</taxon>
        <taxon>Magnoliopsida</taxon>
        <taxon>eudicotyledons</taxon>
        <taxon>Gunneridae</taxon>
        <taxon>Pentapetalae</taxon>
        <taxon>rosids</taxon>
        <taxon>fabids</taxon>
        <taxon>Fabales</taxon>
        <taxon>Fabaceae</taxon>
        <taxon>Caesalpinioideae</taxon>
        <taxon>mimosoid clade</taxon>
        <taxon>Acacieae</taxon>
        <taxon>Acacia</taxon>
    </lineage>
</organism>